<comment type="caution">
    <text evidence="2">The sequence shown here is derived from an EMBL/GenBank/DDBJ whole genome shotgun (WGS) entry which is preliminary data.</text>
</comment>
<accession>A0A4R7RKE6</accession>
<name>A0A4R7RKE6_9BACT</name>
<dbReference type="OrthoDB" id="839085at2"/>
<feature type="signal peptide" evidence="1">
    <location>
        <begin position="1"/>
        <end position="20"/>
    </location>
</feature>
<evidence type="ECO:0000313" key="2">
    <source>
        <dbReference type="EMBL" id="TDU63232.1"/>
    </source>
</evidence>
<keyword evidence="3" id="KW-1185">Reference proteome</keyword>
<dbReference type="RefSeq" id="WP_133797407.1">
    <property type="nucleotide sequence ID" value="NZ_SOCA01000014.1"/>
</dbReference>
<dbReference type="Proteomes" id="UP000295662">
    <property type="component" value="Unassembled WGS sequence"/>
</dbReference>
<sequence>MKTIATLATLIFVLTGSLMAGDKTTEGAEISKTAVVESGTYQGKAHKVDPGEKEIYVKTADGKILELYLKSDTALTQGGKKVEFDALKEGQDLEVKVEKEGKKLKPISVNIVE</sequence>
<feature type="chain" id="PRO_5020497636" evidence="1">
    <location>
        <begin position="21"/>
        <end position="113"/>
    </location>
</feature>
<organism evidence="2 3">
    <name type="scientific">Prosthecobacter fusiformis</name>
    <dbReference type="NCBI Taxonomy" id="48464"/>
    <lineage>
        <taxon>Bacteria</taxon>
        <taxon>Pseudomonadati</taxon>
        <taxon>Verrucomicrobiota</taxon>
        <taxon>Verrucomicrobiia</taxon>
        <taxon>Verrucomicrobiales</taxon>
        <taxon>Verrucomicrobiaceae</taxon>
        <taxon>Prosthecobacter</taxon>
    </lineage>
</organism>
<proteinExistence type="predicted"/>
<dbReference type="EMBL" id="SOCA01000014">
    <property type="protein sequence ID" value="TDU63232.1"/>
    <property type="molecule type" value="Genomic_DNA"/>
</dbReference>
<keyword evidence="1" id="KW-0732">Signal</keyword>
<dbReference type="AlphaFoldDB" id="A0A4R7RKE6"/>
<evidence type="ECO:0000313" key="3">
    <source>
        <dbReference type="Proteomes" id="UP000295662"/>
    </source>
</evidence>
<protein>
    <submittedName>
        <fullName evidence="2">Uncharacterized protein</fullName>
    </submittedName>
</protein>
<evidence type="ECO:0000256" key="1">
    <source>
        <dbReference type="SAM" id="SignalP"/>
    </source>
</evidence>
<reference evidence="2 3" key="1">
    <citation type="submission" date="2019-03" db="EMBL/GenBank/DDBJ databases">
        <title>Genomic Encyclopedia of Archaeal and Bacterial Type Strains, Phase II (KMG-II): from individual species to whole genera.</title>
        <authorList>
            <person name="Goeker M."/>
        </authorList>
    </citation>
    <scope>NUCLEOTIDE SEQUENCE [LARGE SCALE GENOMIC DNA]</scope>
    <source>
        <strain evidence="2 3">ATCC 25309</strain>
    </source>
</reference>
<gene>
    <name evidence="2" type="ORF">EI77_04441</name>
</gene>